<dbReference type="Pfam" id="PF13561">
    <property type="entry name" value="adh_short_C2"/>
    <property type="match status" value="1"/>
</dbReference>
<dbReference type="PANTHER" id="PTHR24321:SF8">
    <property type="entry name" value="ESTRADIOL 17-BETA-DEHYDROGENASE 8-RELATED"/>
    <property type="match status" value="1"/>
</dbReference>
<evidence type="ECO:0000313" key="3">
    <source>
        <dbReference type="EMBL" id="QNT60241.1"/>
    </source>
</evidence>
<evidence type="ECO:0000256" key="2">
    <source>
        <dbReference type="ARBA" id="ARBA00023002"/>
    </source>
</evidence>
<reference evidence="3" key="1">
    <citation type="submission" date="2024-06" db="EMBL/GenBank/DDBJ databases">
        <title>Complete Genome Sequence of mouse commensal type strain Neisseria musculi.</title>
        <authorList>
            <person name="Thapa E."/>
            <person name="Aluvathingal J."/>
            <person name="Nadendla S."/>
            <person name="Mehta A."/>
            <person name="Tettelin H."/>
            <person name="Weyand N.J."/>
        </authorList>
    </citation>
    <scope>NUCLEOTIDE SEQUENCE</scope>
    <source>
        <strain evidence="3">NW831</strain>
    </source>
</reference>
<dbReference type="GO" id="GO:0016491">
    <property type="term" value="F:oxidoreductase activity"/>
    <property type="evidence" value="ECO:0007669"/>
    <property type="project" value="UniProtKB-KW"/>
</dbReference>
<evidence type="ECO:0000313" key="4">
    <source>
        <dbReference type="Proteomes" id="UP000516412"/>
    </source>
</evidence>
<proteinExistence type="inferred from homology"/>
<dbReference type="InterPro" id="IPR036291">
    <property type="entry name" value="NAD(P)-bd_dom_sf"/>
</dbReference>
<dbReference type="PRINTS" id="PR00081">
    <property type="entry name" value="GDHRDH"/>
</dbReference>
<gene>
    <name evidence="3" type="ORF">H7A79_1071</name>
</gene>
<dbReference type="EMBL" id="CP060414">
    <property type="protein sequence ID" value="QNT60241.1"/>
    <property type="molecule type" value="Genomic_DNA"/>
</dbReference>
<dbReference type="Gene3D" id="3.40.50.720">
    <property type="entry name" value="NAD(P)-binding Rossmann-like Domain"/>
    <property type="match status" value="1"/>
</dbReference>
<comment type="similarity">
    <text evidence="1">Belongs to the short-chain dehydrogenases/reductases (SDR) family.</text>
</comment>
<organism evidence="3 4">
    <name type="scientific">Neisseria musculi</name>
    <dbReference type="NCBI Taxonomy" id="1815583"/>
    <lineage>
        <taxon>Bacteria</taxon>
        <taxon>Pseudomonadati</taxon>
        <taxon>Pseudomonadota</taxon>
        <taxon>Betaproteobacteria</taxon>
        <taxon>Neisseriales</taxon>
        <taxon>Neisseriaceae</taxon>
        <taxon>Neisseria</taxon>
    </lineage>
</organism>
<dbReference type="SUPFAM" id="SSF51735">
    <property type="entry name" value="NAD(P)-binding Rossmann-fold domains"/>
    <property type="match status" value="1"/>
</dbReference>
<name>A0A7H1MF26_9NEIS</name>
<dbReference type="Proteomes" id="UP000516412">
    <property type="component" value="Chromosome"/>
</dbReference>
<dbReference type="KEGG" id="nmus:H7A79_1071"/>
<protein>
    <submittedName>
        <fullName evidence="3">Enoyl-(Acyl carrier) reductase family protein</fullName>
    </submittedName>
</protein>
<dbReference type="PANTHER" id="PTHR24321">
    <property type="entry name" value="DEHYDROGENASES, SHORT CHAIN"/>
    <property type="match status" value="1"/>
</dbReference>
<dbReference type="AlphaFoldDB" id="A0A7H1MF26"/>
<keyword evidence="4" id="KW-1185">Reference proteome</keyword>
<evidence type="ECO:0000256" key="1">
    <source>
        <dbReference type="ARBA" id="ARBA00006484"/>
    </source>
</evidence>
<accession>A0A7H1MF26</accession>
<dbReference type="InterPro" id="IPR002347">
    <property type="entry name" value="SDR_fam"/>
</dbReference>
<sequence length="135" mass="13930">MIDVTSQALPLLKASRGNVVNITSGLVDNPMPANSVYTASKAAVLSPARTWAKEPAPLGIRVNSVAAGATKTPLYDKLGLSAQEAKDYEAAVEQTVPPGRFAEPDEIAPVVGFVASEEAAYVTGSHYGVDGGFGI</sequence>
<keyword evidence="2" id="KW-0560">Oxidoreductase</keyword>